<gene>
    <name evidence="3" type="ORF">B1P95_13920</name>
    <name evidence="2" type="ORF">GBM73_13245</name>
</gene>
<feature type="compositionally biased region" description="Polar residues" evidence="1">
    <location>
        <begin position="54"/>
        <end position="63"/>
    </location>
</feature>
<evidence type="ECO:0000313" key="3">
    <source>
        <dbReference type="EMBL" id="OOL79922.1"/>
    </source>
</evidence>
<dbReference type="EMBL" id="WEFP01000001">
    <property type="protein sequence ID" value="KAB7578198.1"/>
    <property type="molecule type" value="Genomic_DNA"/>
</dbReference>
<evidence type="ECO:0000313" key="2">
    <source>
        <dbReference type="EMBL" id="KAB7578198.1"/>
    </source>
</evidence>
<evidence type="ECO:0000256" key="1">
    <source>
        <dbReference type="SAM" id="MobiDB-lite"/>
    </source>
</evidence>
<evidence type="ECO:0000313" key="5">
    <source>
        <dbReference type="Proteomes" id="UP000469871"/>
    </source>
</evidence>
<feature type="region of interest" description="Disordered" evidence="1">
    <location>
        <begin position="1"/>
        <end position="27"/>
    </location>
</feature>
<dbReference type="Proteomes" id="UP000469871">
    <property type="component" value="Unassembled WGS sequence"/>
</dbReference>
<sequence>MGKNQWVSPRNGKWAVRGEGNSEDTKLFDNKSDAVEYGKKISKKQQSEFIVQKKNGQIQSKDSFGNDPIPPRDKEH</sequence>
<dbReference type="GeneID" id="66454983"/>
<dbReference type="Proteomes" id="UP000191171">
    <property type="component" value="Unassembled WGS sequence"/>
</dbReference>
<accession>A0A1L2GWK4</accession>
<reference evidence="3 4" key="1">
    <citation type="submission" date="2017-02" db="EMBL/GenBank/DDBJ databases">
        <title>Clonality and virulence of isolates of VRE in Hematopoietic Stem Cell Transplanted (HSCT) patients.</title>
        <authorList>
            <person name="Marchi A.P."/>
            <person name="Martins R.C."/>
            <person name="Marie S.K."/>
            <person name="Levin A.S."/>
            <person name="Costa S.F."/>
        </authorList>
    </citation>
    <scope>NUCLEOTIDE SEQUENCE [LARGE SCALE GENOMIC DNA]</scope>
    <source>
        <strain evidence="3 4">LIM1759</strain>
    </source>
</reference>
<dbReference type="Pfam" id="PF09954">
    <property type="entry name" value="DUF2188"/>
    <property type="match status" value="1"/>
</dbReference>
<evidence type="ECO:0000313" key="4">
    <source>
        <dbReference type="Proteomes" id="UP000191171"/>
    </source>
</evidence>
<comment type="caution">
    <text evidence="3">The sequence shown here is derived from an EMBL/GenBank/DDBJ whole genome shotgun (WGS) entry which is preliminary data.</text>
</comment>
<protein>
    <submittedName>
        <fullName evidence="2">DUF2188 domain-containing protein</fullName>
    </submittedName>
</protein>
<organism evidence="3 4">
    <name type="scientific">Enterococcus faecium</name>
    <name type="common">Streptococcus faecium</name>
    <dbReference type="NCBI Taxonomy" id="1352"/>
    <lineage>
        <taxon>Bacteria</taxon>
        <taxon>Bacillati</taxon>
        <taxon>Bacillota</taxon>
        <taxon>Bacilli</taxon>
        <taxon>Lactobacillales</taxon>
        <taxon>Enterococcaceae</taxon>
        <taxon>Enterococcus</taxon>
    </lineage>
</organism>
<feature type="region of interest" description="Disordered" evidence="1">
    <location>
        <begin position="48"/>
        <end position="76"/>
    </location>
</feature>
<dbReference type="AlphaFoldDB" id="A0A1L2GWK4"/>
<dbReference type="RefSeq" id="WP_002304464.1">
    <property type="nucleotide sequence ID" value="NZ_BLAC01000001.1"/>
</dbReference>
<name>A0A1L2GWK4_ENTFC</name>
<reference evidence="2 5" key="2">
    <citation type="submission" date="2019-10" db="EMBL/GenBank/DDBJ databases">
        <title>Evolutionary dynamics of vancomycin-resistant Enterococcus faecium during gastrointestinal tract colonization and bloodstream infection in immunocompromised pediatric patients.</title>
        <authorList>
            <person name="Chilambi G.S."/>
            <person name="Nordstrom H.R."/>
            <person name="Evans D.R."/>
            <person name="Ferrolino J."/>
            <person name="Hayden R.T."/>
            <person name="Maron G.M."/>
            <person name="Vo A.N."/>
            <person name="Gilmore M.S."/>
            <person name="Wolf J."/>
            <person name="Rosch J.W."/>
            <person name="Van Tyne D."/>
        </authorList>
    </citation>
    <scope>NUCLEOTIDE SEQUENCE [LARGE SCALE GENOMIC DNA]</scope>
    <source>
        <strain evidence="2 5">VRECG27</strain>
    </source>
</reference>
<dbReference type="EMBL" id="MVGJ01000121">
    <property type="protein sequence ID" value="OOL79922.1"/>
    <property type="molecule type" value="Genomic_DNA"/>
</dbReference>
<dbReference type="InterPro" id="IPR018691">
    <property type="entry name" value="DUF2188"/>
</dbReference>
<proteinExistence type="predicted"/>